<dbReference type="STRING" id="631454.N177_3401"/>
<dbReference type="AlphaFoldDB" id="V4TA18"/>
<proteinExistence type="predicted"/>
<dbReference type="InterPro" id="IPR014982">
    <property type="entry name" value="GSCFA"/>
</dbReference>
<dbReference type="PATRIC" id="fig|631454.5.peg.3361"/>
<protein>
    <recommendedName>
        <fullName evidence="1">GSCFA domain-containing protein</fullName>
    </recommendedName>
</protein>
<reference evidence="2 3" key="1">
    <citation type="journal article" date="2014" name="Genome Announc.">
        <title>Draft Genome Sequence of Lutibaculum baratangense Strain AMV1T, Isolated from a Mud Volcano in Andamans, India.</title>
        <authorList>
            <person name="Singh A."/>
            <person name="Sreenivas A."/>
            <person name="Sathyanarayana Reddy G."/>
            <person name="Pinnaka A.K."/>
            <person name="Shivaji S."/>
        </authorList>
    </citation>
    <scope>NUCLEOTIDE SEQUENCE [LARGE SCALE GENOMIC DNA]</scope>
    <source>
        <strain evidence="2 3">AMV1</strain>
    </source>
</reference>
<gene>
    <name evidence="2" type="ORF">N177_3401</name>
</gene>
<organism evidence="2 3">
    <name type="scientific">Lutibaculum baratangense AMV1</name>
    <dbReference type="NCBI Taxonomy" id="631454"/>
    <lineage>
        <taxon>Bacteria</taxon>
        <taxon>Pseudomonadati</taxon>
        <taxon>Pseudomonadota</taxon>
        <taxon>Alphaproteobacteria</taxon>
        <taxon>Hyphomicrobiales</taxon>
        <taxon>Tepidamorphaceae</taxon>
        <taxon>Lutibaculum</taxon>
    </lineage>
</organism>
<comment type="caution">
    <text evidence="2">The sequence shown here is derived from an EMBL/GenBank/DDBJ whole genome shotgun (WGS) entry which is preliminary data.</text>
</comment>
<dbReference type="Pfam" id="PF08885">
    <property type="entry name" value="GSCFA"/>
    <property type="match status" value="1"/>
</dbReference>
<evidence type="ECO:0000313" key="3">
    <source>
        <dbReference type="Proteomes" id="UP000017819"/>
    </source>
</evidence>
<dbReference type="Proteomes" id="UP000017819">
    <property type="component" value="Unassembled WGS sequence"/>
</dbReference>
<evidence type="ECO:0000313" key="2">
    <source>
        <dbReference type="EMBL" id="ESR23333.1"/>
    </source>
</evidence>
<evidence type="ECO:0000259" key="1">
    <source>
        <dbReference type="Pfam" id="PF08885"/>
    </source>
</evidence>
<accession>V4TA18</accession>
<sequence>MTANCFSKAVLRVCAEKICSEYPQVDYFPSYEIVSSMGIHAMTPDNVHVRPGVVQSVIAHMMAHYGAPTMPQHAALGQA</sequence>
<dbReference type="EMBL" id="AWXZ01000039">
    <property type="protein sequence ID" value="ESR23333.1"/>
    <property type="molecule type" value="Genomic_DNA"/>
</dbReference>
<name>V4TA18_9HYPH</name>
<keyword evidence="3" id="KW-1185">Reference proteome</keyword>
<feature type="domain" description="GSCFA" evidence="1">
    <location>
        <begin position="1"/>
        <end position="60"/>
    </location>
</feature>